<dbReference type="HOGENOM" id="CLU_2672348_0_0_1"/>
<evidence type="ECO:0000313" key="2">
    <source>
        <dbReference type="EMBL" id="ESA09366.1"/>
    </source>
</evidence>
<protein>
    <submittedName>
        <fullName evidence="2">Uncharacterized protein</fullName>
    </submittedName>
</protein>
<feature type="compositionally biased region" description="Basic and acidic residues" evidence="1">
    <location>
        <begin position="15"/>
        <end position="27"/>
    </location>
</feature>
<dbReference type="EMBL" id="KI288174">
    <property type="protein sequence ID" value="ESA09366.1"/>
    <property type="molecule type" value="Genomic_DNA"/>
</dbReference>
<reference evidence="2" key="1">
    <citation type="submission" date="2013-07" db="EMBL/GenBank/DDBJ databases">
        <title>The genome of an arbuscular mycorrhizal fungus provides insights into the evolution of the oldest plant symbiosis.</title>
        <authorList>
            <consortium name="DOE Joint Genome Institute"/>
            <person name="Tisserant E."/>
            <person name="Malbreil M."/>
            <person name="Kuo A."/>
            <person name="Kohler A."/>
            <person name="Symeonidi A."/>
            <person name="Balestrini R."/>
            <person name="Charron P."/>
            <person name="Duensing N."/>
            <person name="Frei-dit-Frey N."/>
            <person name="Gianinazzi-Pearson V."/>
            <person name="Gilbert B."/>
            <person name="Handa Y."/>
            <person name="Hijri M."/>
            <person name="Kaul R."/>
            <person name="Kawaguchi M."/>
            <person name="Krajinski F."/>
            <person name="Lammers P."/>
            <person name="Lapierre D."/>
            <person name="Masclaux F.G."/>
            <person name="Murat C."/>
            <person name="Morin E."/>
            <person name="Ndikumana S."/>
            <person name="Pagni M."/>
            <person name="Petitpierre D."/>
            <person name="Requena N."/>
            <person name="Rosikiewicz P."/>
            <person name="Riley R."/>
            <person name="Saito K."/>
            <person name="San Clemente H."/>
            <person name="Shapiro H."/>
            <person name="van Tuinen D."/>
            <person name="Becard G."/>
            <person name="Bonfante P."/>
            <person name="Paszkowski U."/>
            <person name="Shachar-Hill Y."/>
            <person name="Young J.P."/>
            <person name="Sanders I.R."/>
            <person name="Henrissat B."/>
            <person name="Rensing S.A."/>
            <person name="Grigoriev I.V."/>
            <person name="Corradi N."/>
            <person name="Roux C."/>
            <person name="Martin F."/>
        </authorList>
    </citation>
    <scope>NUCLEOTIDE SEQUENCE</scope>
    <source>
        <strain evidence="2">DAOM 197198</strain>
    </source>
</reference>
<sequence length="75" mass="8884">MLISATTCTQLNSDSSERIERKRDKEVDKDKVVEPEAVMLNENKKRGCRSTWSSGEFLTSVRIRFRQRELNRLYF</sequence>
<name>U9U159_RHIID</name>
<proteinExistence type="predicted"/>
<gene>
    <name evidence="2" type="ORF">GLOINDRAFT_30617</name>
</gene>
<evidence type="ECO:0000256" key="1">
    <source>
        <dbReference type="SAM" id="MobiDB-lite"/>
    </source>
</evidence>
<feature type="compositionally biased region" description="Polar residues" evidence="1">
    <location>
        <begin position="1"/>
        <end position="14"/>
    </location>
</feature>
<accession>U9U159</accession>
<organism evidence="2">
    <name type="scientific">Rhizophagus irregularis (strain DAOM 181602 / DAOM 197198 / MUCL 43194)</name>
    <name type="common">Arbuscular mycorrhizal fungus</name>
    <name type="synonym">Glomus intraradices</name>
    <dbReference type="NCBI Taxonomy" id="747089"/>
    <lineage>
        <taxon>Eukaryota</taxon>
        <taxon>Fungi</taxon>
        <taxon>Fungi incertae sedis</taxon>
        <taxon>Mucoromycota</taxon>
        <taxon>Glomeromycotina</taxon>
        <taxon>Glomeromycetes</taxon>
        <taxon>Glomerales</taxon>
        <taxon>Glomeraceae</taxon>
        <taxon>Rhizophagus</taxon>
    </lineage>
</organism>
<feature type="region of interest" description="Disordered" evidence="1">
    <location>
        <begin position="1"/>
        <end position="27"/>
    </location>
</feature>
<dbReference type="AlphaFoldDB" id="U9U159"/>